<reference evidence="12" key="1">
    <citation type="journal article" date="2020" name="Nature">
        <title>Giant virus diversity and host interactions through global metagenomics.</title>
        <authorList>
            <person name="Schulz F."/>
            <person name="Roux S."/>
            <person name="Paez-Espino D."/>
            <person name="Jungbluth S."/>
            <person name="Walsh D.A."/>
            <person name="Denef V.J."/>
            <person name="McMahon K.D."/>
            <person name="Konstantinidis K.T."/>
            <person name="Eloe-Fadrosh E.A."/>
            <person name="Kyrpides N.C."/>
            <person name="Woyke T."/>
        </authorList>
    </citation>
    <scope>NUCLEOTIDE SEQUENCE</scope>
    <source>
        <strain evidence="12">GVMAG-M-3300018868-6</strain>
    </source>
</reference>
<dbReference type="SUPFAM" id="SSF56091">
    <property type="entry name" value="DNA ligase/mRNA capping enzyme, catalytic domain"/>
    <property type="match status" value="1"/>
</dbReference>
<evidence type="ECO:0000256" key="3">
    <source>
        <dbReference type="ARBA" id="ARBA00022664"/>
    </source>
</evidence>
<dbReference type="GO" id="GO:0004482">
    <property type="term" value="F:mRNA 5'-cap (guanine-N7-)-methyltransferase activity"/>
    <property type="evidence" value="ECO:0007669"/>
    <property type="project" value="InterPro"/>
</dbReference>
<evidence type="ECO:0000256" key="7">
    <source>
        <dbReference type="ARBA" id="ARBA00022801"/>
    </source>
</evidence>
<evidence type="ECO:0000256" key="1">
    <source>
        <dbReference type="ARBA" id="ARBA00005129"/>
    </source>
</evidence>
<dbReference type="GO" id="GO:0005634">
    <property type="term" value="C:nucleus"/>
    <property type="evidence" value="ECO:0007669"/>
    <property type="project" value="TreeGrafter"/>
</dbReference>
<evidence type="ECO:0000256" key="2">
    <source>
        <dbReference type="ARBA" id="ARBA00022603"/>
    </source>
</evidence>
<comment type="catalytic activity">
    <reaction evidence="10">
        <text>a 5'-end triphospho-ribonucleoside in mRNA + H2O = a 5'-end diphospho-ribonucleoside in mRNA + phosphate + H(+)</text>
        <dbReference type="Rhea" id="RHEA:67004"/>
        <dbReference type="Rhea" id="RHEA-COMP:17164"/>
        <dbReference type="Rhea" id="RHEA-COMP:17165"/>
        <dbReference type="ChEBI" id="CHEBI:15377"/>
        <dbReference type="ChEBI" id="CHEBI:15378"/>
        <dbReference type="ChEBI" id="CHEBI:43474"/>
        <dbReference type="ChEBI" id="CHEBI:167616"/>
        <dbReference type="ChEBI" id="CHEBI:167618"/>
        <dbReference type="EC" id="3.6.1.74"/>
    </reaction>
    <physiologicalReaction direction="left-to-right" evidence="10">
        <dbReference type="Rhea" id="RHEA:67005"/>
    </physiologicalReaction>
</comment>
<dbReference type="PROSITE" id="PS51562">
    <property type="entry name" value="RNA_CAP0_MT"/>
    <property type="match status" value="1"/>
</dbReference>
<dbReference type="UniPathway" id="UPA00922"/>
<dbReference type="InterPro" id="IPR012340">
    <property type="entry name" value="NA-bd_OB-fold"/>
</dbReference>
<keyword evidence="5" id="KW-0949">S-adenosyl-L-methionine</keyword>
<dbReference type="SUPFAM" id="SSF53335">
    <property type="entry name" value="S-adenosyl-L-methionine-dependent methyltransferases"/>
    <property type="match status" value="1"/>
</dbReference>
<dbReference type="PANTHER" id="PTHR12189:SF2">
    <property type="entry name" value="MRNA CAP GUANINE-N7 METHYLTRANSFERASE"/>
    <property type="match status" value="1"/>
</dbReference>
<evidence type="ECO:0000256" key="4">
    <source>
        <dbReference type="ARBA" id="ARBA00022679"/>
    </source>
</evidence>
<keyword evidence="3" id="KW-0507">mRNA processing</keyword>
<proteinExistence type="predicted"/>
<dbReference type="EMBL" id="MN739255">
    <property type="protein sequence ID" value="QHS95677.1"/>
    <property type="molecule type" value="Genomic_DNA"/>
</dbReference>
<dbReference type="InterPro" id="IPR004971">
    <property type="entry name" value="mRNA_G-N7_MeTrfase_dom"/>
</dbReference>
<evidence type="ECO:0000256" key="10">
    <source>
        <dbReference type="ARBA" id="ARBA00047740"/>
    </source>
</evidence>
<sequence>MTTSNKQDTFKMYYEKFVTSRKNNLELEVRFGTKGKRITKIDFDNVIQKLLSAGFEIEDPALYLLRVQTEYYDKITGKIKTSNIRTEIDSFYGVQNYCRSNDLYDKQGQIDKDISFIRKQQLKKNDFQGQDEPMRPIDFDDFSFRVSLQEEKRLNPESDHILKQTIDDWKNLKKVFRLLKRTTFVHPIYPVRIDMSVVRSSSLNKRGYFISEYTLDKSNVFNNPVSYELEVEVLKTRATRDNFGDIQKTIQIITSALQGSNFPISRQEQVDVLKEYYVAVNGRMGDDEEIRVKPKHFVGPSPISLQLENIQQLGDTNSAHNIRKKYTVTEKADGIRKLLYVSKKKDGRIYLIDQNMNVQYTGLKTDKRELMNSLFDGEHIINNKLGEFYNVFACFDVYMANGNDVRSLPFYEAGNSKVRHTIMTTTVKELNANYEKKSASAVKITTKRFYAGEGDQIFERCRAILSDVEAKKYEYITDGLIFTPADMGVGGDVVSNVKKTWEAMFKWKPPEFNTIDFLVSTKKNDQQNDYVGNIFNEGTSTHKGADITQYKSLILRVGFDEKKHGYLNPCEDVIDDRLPVYKDNLDDEETYKPIPFYPTKPYDPNACKCNVVLIEGSYGVLHMMTEDKTETFEDDTIVEFRYDKTKEPGFNWIPIRVRYDKTAEYKAGGKNYGNAYHVAESVWRTIHDPITTQMITTGSGIPDIVGDDDVYYNRSGDSKTRALRDFHNLYVKRKVIMSVSHPGNKLIDLTVGKGGDFSKWIASKLSFVFGVDVSRDNIENRLDGACARYLNYKKSTKAVPSALFVHGNSGLNIRSGEACFTDKGREIVRAVLGEGPKDEKKLGRGVFKNYGQGERGFNVVSCQFALHYFFENNSMLHNFLRNVSECCKMGGYFIGTCYDGREVFKLLEDKKQGESVIQRVDGKKIWEVIKQYDSDTLENDATSVGMAIDVYQETINKTFREYLVNFNYLDKLMREYGFEKASSAETKDIGGRSVGTFNDCYYLMKSEINKNPDLEKEYGRSMDMTSAEKTVSFLNNYFIYKKVRDVDAKNVMAIHIGTTKSEEIAVAELEPKTKKNKSRKLVGKKVKLVIVGDEDVKVEDDAKLVLNDSGDVGVAITIKPKRTTTVKKRVKPQN</sequence>
<organism evidence="12">
    <name type="scientific">viral metagenome</name>
    <dbReference type="NCBI Taxonomy" id="1070528"/>
    <lineage>
        <taxon>unclassified sequences</taxon>
        <taxon>metagenomes</taxon>
        <taxon>organismal metagenomes</taxon>
    </lineage>
</organism>
<dbReference type="GO" id="GO:0004484">
    <property type="term" value="F:mRNA guanylyltransferase activity"/>
    <property type="evidence" value="ECO:0007669"/>
    <property type="project" value="InterPro"/>
</dbReference>
<dbReference type="Pfam" id="PF03291">
    <property type="entry name" value="mRNA_G-N7_MeTrfase"/>
    <property type="match status" value="1"/>
</dbReference>
<feature type="domain" description="MRNA cap 0 methyltransferase" evidence="11">
    <location>
        <begin position="718"/>
        <end position="1043"/>
    </location>
</feature>
<dbReference type="GO" id="GO:0005525">
    <property type="term" value="F:GTP binding"/>
    <property type="evidence" value="ECO:0007669"/>
    <property type="project" value="UniProtKB-KW"/>
</dbReference>
<dbReference type="PANTHER" id="PTHR12189">
    <property type="entry name" value="MRNA GUANINE-7- METHYLTRANSFERASE"/>
    <property type="match status" value="1"/>
</dbReference>
<evidence type="ECO:0000313" key="12">
    <source>
        <dbReference type="EMBL" id="QHS95677.1"/>
    </source>
</evidence>
<keyword evidence="7" id="KW-0378">Hydrolase</keyword>
<dbReference type="InterPro" id="IPR001339">
    <property type="entry name" value="mRNA_cap_enzyme_adenylation"/>
</dbReference>
<keyword evidence="8" id="KW-0694">RNA-binding</keyword>
<comment type="pathway">
    <text evidence="1">mRNA processing; mRNA capping.</text>
</comment>
<keyword evidence="6" id="KW-0547">Nucleotide-binding</keyword>
<evidence type="ECO:0000256" key="8">
    <source>
        <dbReference type="ARBA" id="ARBA00022884"/>
    </source>
</evidence>
<dbReference type="SUPFAM" id="SSF50249">
    <property type="entry name" value="Nucleic acid-binding proteins"/>
    <property type="match status" value="1"/>
</dbReference>
<evidence type="ECO:0000259" key="11">
    <source>
        <dbReference type="PROSITE" id="PS51562"/>
    </source>
</evidence>
<dbReference type="GO" id="GO:0004651">
    <property type="term" value="F:polynucleotide 5'-phosphatase activity"/>
    <property type="evidence" value="ECO:0007669"/>
    <property type="project" value="InterPro"/>
</dbReference>
<dbReference type="InterPro" id="IPR033469">
    <property type="entry name" value="CYTH-like_dom_sf"/>
</dbReference>
<dbReference type="InterPro" id="IPR037009">
    <property type="entry name" value="mRNA_triPase_Cet1_sf"/>
</dbReference>
<dbReference type="Pfam" id="PF01331">
    <property type="entry name" value="mRNA_cap_enzyme"/>
    <property type="match status" value="1"/>
</dbReference>
<dbReference type="Gene3D" id="2.40.50.140">
    <property type="entry name" value="Nucleic acid-binding proteins"/>
    <property type="match status" value="1"/>
</dbReference>
<dbReference type="SUPFAM" id="SSF55154">
    <property type="entry name" value="CYTH-like phosphatases"/>
    <property type="match status" value="1"/>
</dbReference>
<dbReference type="InterPro" id="IPR029063">
    <property type="entry name" value="SAM-dependent_MTases_sf"/>
</dbReference>
<protein>
    <recommendedName>
        <fullName evidence="11">mRNA cap 0 methyltransferase domain-containing protein</fullName>
    </recommendedName>
</protein>
<evidence type="ECO:0000256" key="5">
    <source>
        <dbReference type="ARBA" id="ARBA00022691"/>
    </source>
</evidence>
<dbReference type="GO" id="GO:0003723">
    <property type="term" value="F:RNA binding"/>
    <property type="evidence" value="ECO:0007669"/>
    <property type="project" value="UniProtKB-KW"/>
</dbReference>
<dbReference type="Gene3D" id="3.20.100.10">
    <property type="entry name" value="mRNA triphosphatase Cet1-like"/>
    <property type="match status" value="1"/>
</dbReference>
<evidence type="ECO:0000256" key="6">
    <source>
        <dbReference type="ARBA" id="ARBA00022741"/>
    </source>
</evidence>
<dbReference type="GO" id="GO:0140818">
    <property type="term" value="F:mRNA 5'-triphosphate monophosphatase activity"/>
    <property type="evidence" value="ECO:0007669"/>
    <property type="project" value="UniProtKB-EC"/>
</dbReference>
<dbReference type="GO" id="GO:0005524">
    <property type="term" value="F:ATP binding"/>
    <property type="evidence" value="ECO:0007669"/>
    <property type="project" value="InterPro"/>
</dbReference>
<accession>A0A6C0BTK2</accession>
<keyword evidence="9" id="KW-0342">GTP-binding</keyword>
<dbReference type="InterPro" id="IPR039753">
    <property type="entry name" value="RG7MT1"/>
</dbReference>
<keyword evidence="2" id="KW-0489">Methyltransferase</keyword>
<keyword evidence="4" id="KW-0808">Transferase</keyword>
<dbReference type="Gene3D" id="3.40.50.150">
    <property type="entry name" value="Vaccinia Virus protein VP39"/>
    <property type="match status" value="1"/>
</dbReference>
<name>A0A6C0BTK2_9ZZZZ</name>
<dbReference type="AlphaFoldDB" id="A0A6C0BTK2"/>
<dbReference type="Gene3D" id="3.30.470.30">
    <property type="entry name" value="DNA ligase/mRNA capping enzyme"/>
    <property type="match status" value="1"/>
</dbReference>
<evidence type="ECO:0000256" key="9">
    <source>
        <dbReference type="ARBA" id="ARBA00023134"/>
    </source>
</evidence>